<dbReference type="EMBL" id="CP047166">
    <property type="protein sequence ID" value="QRF67435.1"/>
    <property type="molecule type" value="Genomic_DNA"/>
</dbReference>
<dbReference type="Gene3D" id="1.10.10.10">
    <property type="entry name" value="Winged helix-like DNA-binding domain superfamily/Winged helix DNA-binding domain"/>
    <property type="match status" value="2"/>
</dbReference>
<feature type="domain" description="HTH lysR-type" evidence="5">
    <location>
        <begin position="94"/>
        <end position="150"/>
    </location>
</feature>
<dbReference type="Pfam" id="PF03466">
    <property type="entry name" value="LysR_substrate"/>
    <property type="match status" value="1"/>
</dbReference>
<dbReference type="PROSITE" id="PS50931">
    <property type="entry name" value="HTH_LYSR"/>
    <property type="match status" value="2"/>
</dbReference>
<dbReference type="InterPro" id="IPR005119">
    <property type="entry name" value="LysR_subst-bd"/>
</dbReference>
<dbReference type="RefSeq" id="WP_031322768.1">
    <property type="nucleotide sequence ID" value="NZ_CP047166.1"/>
</dbReference>
<evidence type="ECO:0000256" key="4">
    <source>
        <dbReference type="ARBA" id="ARBA00023163"/>
    </source>
</evidence>
<evidence type="ECO:0000313" key="6">
    <source>
        <dbReference type="EMBL" id="QRF67435.1"/>
    </source>
</evidence>
<name>A0ABX7FB50_9RHOB</name>
<proteinExistence type="inferred from homology"/>
<keyword evidence="2" id="KW-0805">Transcription regulation</keyword>
<organism evidence="6 7">
    <name type="scientific">Ponticoccus alexandrii</name>
    <dbReference type="NCBI Taxonomy" id="1943633"/>
    <lineage>
        <taxon>Bacteria</taxon>
        <taxon>Pseudomonadati</taxon>
        <taxon>Pseudomonadota</taxon>
        <taxon>Alphaproteobacteria</taxon>
        <taxon>Rhodobacterales</taxon>
        <taxon>Roseobacteraceae</taxon>
        <taxon>Ponticoccus</taxon>
    </lineage>
</organism>
<evidence type="ECO:0000256" key="3">
    <source>
        <dbReference type="ARBA" id="ARBA00023125"/>
    </source>
</evidence>
<dbReference type="InterPro" id="IPR036388">
    <property type="entry name" value="WH-like_DNA-bd_sf"/>
</dbReference>
<dbReference type="InterPro" id="IPR050950">
    <property type="entry name" value="HTH-type_LysR_regulators"/>
</dbReference>
<accession>A0ABX7FB50</accession>
<dbReference type="InterPro" id="IPR036390">
    <property type="entry name" value="WH_DNA-bd_sf"/>
</dbReference>
<keyword evidence="3" id="KW-0238">DNA-binding</keyword>
<keyword evidence="7" id="KW-1185">Reference proteome</keyword>
<dbReference type="Gene3D" id="3.40.190.10">
    <property type="entry name" value="Periplasmic binding protein-like II"/>
    <property type="match status" value="2"/>
</dbReference>
<protein>
    <submittedName>
        <fullName evidence="6">LysR family transcriptional regulator</fullName>
    </submittedName>
</protein>
<dbReference type="Proteomes" id="UP000596387">
    <property type="component" value="Chromosome"/>
</dbReference>
<feature type="domain" description="HTH lysR-type" evidence="5">
    <location>
        <begin position="4"/>
        <end position="61"/>
    </location>
</feature>
<dbReference type="Pfam" id="PF00126">
    <property type="entry name" value="HTH_1"/>
    <property type="match status" value="2"/>
</dbReference>
<evidence type="ECO:0000313" key="7">
    <source>
        <dbReference type="Proteomes" id="UP000596387"/>
    </source>
</evidence>
<evidence type="ECO:0000256" key="2">
    <source>
        <dbReference type="ARBA" id="ARBA00023015"/>
    </source>
</evidence>
<keyword evidence="4" id="KW-0804">Transcription</keyword>
<evidence type="ECO:0000256" key="1">
    <source>
        <dbReference type="ARBA" id="ARBA00009437"/>
    </source>
</evidence>
<reference evidence="6 7" key="1">
    <citation type="submission" date="2019-12" db="EMBL/GenBank/DDBJ databases">
        <title>Complete Genome Sequence of a Quorum-Sensing Bacterium,Rhodobacteraceae bacterium C31, Isolated from a marine microalgae symbiotic bacteria.</title>
        <authorList>
            <person name="Zhang Y."/>
        </authorList>
    </citation>
    <scope>NUCLEOTIDE SEQUENCE [LARGE SCALE GENOMIC DNA]</scope>
    <source>
        <strain evidence="6 7">C31</strain>
    </source>
</reference>
<comment type="similarity">
    <text evidence="1">Belongs to the LysR transcriptional regulatory family.</text>
</comment>
<dbReference type="PANTHER" id="PTHR30419">
    <property type="entry name" value="HTH-TYPE TRANSCRIPTIONAL REGULATOR YBHD"/>
    <property type="match status" value="1"/>
</dbReference>
<dbReference type="InterPro" id="IPR000847">
    <property type="entry name" value="LysR_HTH_N"/>
</dbReference>
<gene>
    <name evidence="6" type="ORF">GQA70_14640</name>
</gene>
<dbReference type="SUPFAM" id="SSF46785">
    <property type="entry name" value="Winged helix' DNA-binding domain"/>
    <property type="match status" value="2"/>
</dbReference>
<sequence length="394" mass="43132">MPFRNLRHLRVFLATAELRSPTAAAVQCRLSQPAVTQALAKLERGTGGALFERTRHGFFPTPRGAVLRDRLDRAMRRLDAGLDEIAPRLKASATMAQLQALIAVTEAQNTTLAARALDLAQPTVHRAITQLERAAGRPLFERSSFGLLPTRPCRDLAQAARLAFSEFQQAEADLAELDGREQGRITIGALPLSRSVVLPEALARFREARPMARVTVLDGPYDEMLASLRRGSIDIILGALREPLPIADVVQEPLFTDHLAVIARPGHPLSGQRDIPLKVLSAYPWCLPRSGTPAHTQVAALFAAEGLTLPESLAESGSILLMRELLRRGDGLGCISARQAEAEVRNGLLQRLDIRTRWPGRRIGLTVRDGWVPTRAQADLLREIRHAAAGIDRP</sequence>
<dbReference type="SUPFAM" id="SSF53850">
    <property type="entry name" value="Periplasmic binding protein-like II"/>
    <property type="match status" value="1"/>
</dbReference>
<dbReference type="PANTHER" id="PTHR30419:SF8">
    <property type="entry name" value="NITROGEN ASSIMILATION TRANSCRIPTIONAL ACTIVATOR-RELATED"/>
    <property type="match status" value="1"/>
</dbReference>
<evidence type="ECO:0000259" key="5">
    <source>
        <dbReference type="PROSITE" id="PS50931"/>
    </source>
</evidence>